<organism evidence="1 2">
    <name type="scientific">Callosobruchus maculatus</name>
    <name type="common">Southern cowpea weevil</name>
    <name type="synonym">Pulse bruchid</name>
    <dbReference type="NCBI Taxonomy" id="64391"/>
    <lineage>
        <taxon>Eukaryota</taxon>
        <taxon>Metazoa</taxon>
        <taxon>Ecdysozoa</taxon>
        <taxon>Arthropoda</taxon>
        <taxon>Hexapoda</taxon>
        <taxon>Insecta</taxon>
        <taxon>Pterygota</taxon>
        <taxon>Neoptera</taxon>
        <taxon>Endopterygota</taxon>
        <taxon>Coleoptera</taxon>
        <taxon>Polyphaga</taxon>
        <taxon>Cucujiformia</taxon>
        <taxon>Chrysomeloidea</taxon>
        <taxon>Chrysomelidae</taxon>
        <taxon>Bruchinae</taxon>
        <taxon>Bruchini</taxon>
        <taxon>Callosobruchus</taxon>
    </lineage>
</organism>
<proteinExistence type="predicted"/>
<dbReference type="Proteomes" id="UP000410492">
    <property type="component" value="Unassembled WGS sequence"/>
</dbReference>
<evidence type="ECO:0000313" key="1">
    <source>
        <dbReference type="EMBL" id="VEN46503.1"/>
    </source>
</evidence>
<dbReference type="EMBL" id="CAACVG010007664">
    <property type="protein sequence ID" value="VEN46503.1"/>
    <property type="molecule type" value="Genomic_DNA"/>
</dbReference>
<keyword evidence="2" id="KW-1185">Reference proteome</keyword>
<dbReference type="AlphaFoldDB" id="A0A653CFF9"/>
<protein>
    <submittedName>
        <fullName evidence="1">Uncharacterized protein</fullName>
    </submittedName>
</protein>
<accession>A0A653CFF9</accession>
<name>A0A653CFF9_CALMS</name>
<gene>
    <name evidence="1" type="ORF">CALMAC_LOCUS8570</name>
</gene>
<sequence length="77" mass="9026">MAHRWRGSQMKQLARNLSSKVFRPLILKCAFAPSNCNHIILKKSRGKFSSRFFKFSFRKFFKTLDYHVISSNTTPNA</sequence>
<reference evidence="1 2" key="1">
    <citation type="submission" date="2019-01" db="EMBL/GenBank/DDBJ databases">
        <authorList>
            <person name="Sayadi A."/>
        </authorList>
    </citation>
    <scope>NUCLEOTIDE SEQUENCE [LARGE SCALE GENOMIC DNA]</scope>
</reference>
<evidence type="ECO:0000313" key="2">
    <source>
        <dbReference type="Proteomes" id="UP000410492"/>
    </source>
</evidence>